<dbReference type="EMBL" id="JAMSHJ010000003">
    <property type="protein sequence ID" value="KAI5425236.1"/>
    <property type="molecule type" value="Genomic_DNA"/>
</dbReference>
<gene>
    <name evidence="1" type="ORF">KIW84_031151</name>
</gene>
<reference evidence="1 2" key="1">
    <citation type="journal article" date="2022" name="Nat. Genet.">
        <title>Improved pea reference genome and pan-genome highlight genomic features and evolutionary characteristics.</title>
        <authorList>
            <person name="Yang T."/>
            <person name="Liu R."/>
            <person name="Luo Y."/>
            <person name="Hu S."/>
            <person name="Wang D."/>
            <person name="Wang C."/>
            <person name="Pandey M.K."/>
            <person name="Ge S."/>
            <person name="Xu Q."/>
            <person name="Li N."/>
            <person name="Li G."/>
            <person name="Huang Y."/>
            <person name="Saxena R.K."/>
            <person name="Ji Y."/>
            <person name="Li M."/>
            <person name="Yan X."/>
            <person name="He Y."/>
            <person name="Liu Y."/>
            <person name="Wang X."/>
            <person name="Xiang C."/>
            <person name="Varshney R.K."/>
            <person name="Ding H."/>
            <person name="Gao S."/>
            <person name="Zong X."/>
        </authorList>
    </citation>
    <scope>NUCLEOTIDE SEQUENCE [LARGE SCALE GENOMIC DNA]</scope>
    <source>
        <strain evidence="1 2">cv. Zhongwan 6</strain>
    </source>
</reference>
<evidence type="ECO:0000313" key="2">
    <source>
        <dbReference type="Proteomes" id="UP001058974"/>
    </source>
</evidence>
<comment type="caution">
    <text evidence="1">The sequence shown here is derived from an EMBL/GenBank/DDBJ whole genome shotgun (WGS) entry which is preliminary data.</text>
</comment>
<accession>A0A9D4XV19</accession>
<protein>
    <submittedName>
        <fullName evidence="1">ABC transporter G member 22</fullName>
    </submittedName>
</protein>
<dbReference type="Proteomes" id="UP001058974">
    <property type="component" value="Chromosome 3"/>
</dbReference>
<sequence>MEIRLIFLYHAEAETSNGKPSAVVVQEGLGLAIWGNTNLMDLKRATTLASLTVTTFILTGGFLVKNAPIFLSWIQYQSFNYQTSIHAYAKTAI</sequence>
<proteinExistence type="predicted"/>
<name>A0A9D4XV19_PEA</name>
<dbReference type="Gramene" id="Psat03G0115100-T1">
    <property type="protein sequence ID" value="KAI5425236.1"/>
    <property type="gene ID" value="KIW84_031151"/>
</dbReference>
<dbReference type="AlphaFoldDB" id="A0A9D4XV19"/>
<evidence type="ECO:0000313" key="1">
    <source>
        <dbReference type="EMBL" id="KAI5425236.1"/>
    </source>
</evidence>
<organism evidence="1 2">
    <name type="scientific">Pisum sativum</name>
    <name type="common">Garden pea</name>
    <name type="synonym">Lathyrus oleraceus</name>
    <dbReference type="NCBI Taxonomy" id="3888"/>
    <lineage>
        <taxon>Eukaryota</taxon>
        <taxon>Viridiplantae</taxon>
        <taxon>Streptophyta</taxon>
        <taxon>Embryophyta</taxon>
        <taxon>Tracheophyta</taxon>
        <taxon>Spermatophyta</taxon>
        <taxon>Magnoliopsida</taxon>
        <taxon>eudicotyledons</taxon>
        <taxon>Gunneridae</taxon>
        <taxon>Pentapetalae</taxon>
        <taxon>rosids</taxon>
        <taxon>fabids</taxon>
        <taxon>Fabales</taxon>
        <taxon>Fabaceae</taxon>
        <taxon>Papilionoideae</taxon>
        <taxon>50 kb inversion clade</taxon>
        <taxon>NPAAA clade</taxon>
        <taxon>Hologalegina</taxon>
        <taxon>IRL clade</taxon>
        <taxon>Fabeae</taxon>
        <taxon>Lathyrus</taxon>
    </lineage>
</organism>
<keyword evidence="2" id="KW-1185">Reference proteome</keyword>